<accession>A0A026W7C3</accession>
<feature type="non-terminal residue" evidence="1">
    <location>
        <position position="1"/>
    </location>
</feature>
<proteinExistence type="predicted"/>
<name>A0A026W7C3_OOCBI</name>
<dbReference type="OrthoDB" id="8063677at2759"/>
<gene>
    <name evidence="1" type="ORF">X777_09801</name>
</gene>
<sequence length="107" mass="12269">EYHEYRMALGDSVVEHFTKVQNLAQQLKDIGQNIGDAVMAKIFRSLSQKYNAFKTAWDSMDVERQTLDNLMERLIKEESQYSADDDITSAFAAITVSKKNEKKTSDK</sequence>
<keyword evidence="2" id="KW-1185">Reference proteome</keyword>
<organism evidence="1 2">
    <name type="scientific">Ooceraea biroi</name>
    <name type="common">Clonal raider ant</name>
    <name type="synonym">Cerapachys biroi</name>
    <dbReference type="NCBI Taxonomy" id="2015173"/>
    <lineage>
        <taxon>Eukaryota</taxon>
        <taxon>Metazoa</taxon>
        <taxon>Ecdysozoa</taxon>
        <taxon>Arthropoda</taxon>
        <taxon>Hexapoda</taxon>
        <taxon>Insecta</taxon>
        <taxon>Pterygota</taxon>
        <taxon>Neoptera</taxon>
        <taxon>Endopterygota</taxon>
        <taxon>Hymenoptera</taxon>
        <taxon>Apocrita</taxon>
        <taxon>Aculeata</taxon>
        <taxon>Formicoidea</taxon>
        <taxon>Formicidae</taxon>
        <taxon>Dorylinae</taxon>
        <taxon>Ooceraea</taxon>
    </lineage>
</organism>
<dbReference type="Proteomes" id="UP000053097">
    <property type="component" value="Unassembled WGS sequence"/>
</dbReference>
<dbReference type="EMBL" id="KK107386">
    <property type="protein sequence ID" value="EZA51516.1"/>
    <property type="molecule type" value="Genomic_DNA"/>
</dbReference>
<dbReference type="AlphaFoldDB" id="A0A026W7C3"/>
<dbReference type="Pfam" id="PF14223">
    <property type="entry name" value="Retrotran_gag_2"/>
    <property type="match status" value="1"/>
</dbReference>
<evidence type="ECO:0000313" key="2">
    <source>
        <dbReference type="Proteomes" id="UP000053097"/>
    </source>
</evidence>
<evidence type="ECO:0000313" key="1">
    <source>
        <dbReference type="EMBL" id="EZA51516.1"/>
    </source>
</evidence>
<reference evidence="1 2" key="1">
    <citation type="journal article" date="2014" name="Curr. Biol.">
        <title>The genome of the clonal raider ant Cerapachys biroi.</title>
        <authorList>
            <person name="Oxley P.R."/>
            <person name="Ji L."/>
            <person name="Fetter-Pruneda I."/>
            <person name="McKenzie S.K."/>
            <person name="Li C."/>
            <person name="Hu H."/>
            <person name="Zhang G."/>
            <person name="Kronauer D.J."/>
        </authorList>
    </citation>
    <scope>NUCLEOTIDE SEQUENCE [LARGE SCALE GENOMIC DNA]</scope>
</reference>
<protein>
    <submittedName>
        <fullName evidence="1">Uncharacterized protein</fullName>
    </submittedName>
</protein>